<dbReference type="HOGENOM" id="CLU_440704_0_0_12"/>
<feature type="transmembrane region" description="Helical" evidence="2">
    <location>
        <begin position="205"/>
        <end position="226"/>
    </location>
</feature>
<dbReference type="Proteomes" id="UP000006048">
    <property type="component" value="Chromosome"/>
</dbReference>
<keyword evidence="3" id="KW-0732">Signal</keyword>
<organism evidence="5 6">
    <name type="scientific">Turneriella parva (strain ATCC BAA-1111 / DSM 21527 / NCTC 11395 / H)</name>
    <name type="common">Leptospira parva</name>
    <dbReference type="NCBI Taxonomy" id="869212"/>
    <lineage>
        <taxon>Bacteria</taxon>
        <taxon>Pseudomonadati</taxon>
        <taxon>Spirochaetota</taxon>
        <taxon>Spirochaetia</taxon>
        <taxon>Leptospirales</taxon>
        <taxon>Leptospiraceae</taxon>
        <taxon>Turneriella</taxon>
    </lineage>
</organism>
<keyword evidence="5" id="KW-0675">Receptor</keyword>
<keyword evidence="1" id="KW-0378">Hydrolase</keyword>
<dbReference type="Gene3D" id="2.60.40.2380">
    <property type="match status" value="1"/>
</dbReference>
<evidence type="ECO:0000259" key="4">
    <source>
        <dbReference type="SMART" id="SM00331"/>
    </source>
</evidence>
<dbReference type="Pfam" id="PF07696">
    <property type="entry name" value="7TMR-DISMED2"/>
    <property type="match status" value="1"/>
</dbReference>
<evidence type="ECO:0000256" key="2">
    <source>
        <dbReference type="SAM" id="Phobius"/>
    </source>
</evidence>
<evidence type="ECO:0000256" key="1">
    <source>
        <dbReference type="ARBA" id="ARBA00022801"/>
    </source>
</evidence>
<dbReference type="Pfam" id="PF07228">
    <property type="entry name" value="SpoIIE"/>
    <property type="match status" value="1"/>
</dbReference>
<dbReference type="KEGG" id="tpx:Turpa_1864"/>
<keyword evidence="2" id="KW-1133">Transmembrane helix</keyword>
<feature type="transmembrane region" description="Helical" evidence="2">
    <location>
        <begin position="238"/>
        <end position="258"/>
    </location>
</feature>
<dbReference type="InterPro" id="IPR001932">
    <property type="entry name" value="PPM-type_phosphatase-like_dom"/>
</dbReference>
<evidence type="ECO:0000313" key="6">
    <source>
        <dbReference type="Proteomes" id="UP000006048"/>
    </source>
</evidence>
<gene>
    <name evidence="5" type="ordered locus">Turpa_1864</name>
</gene>
<dbReference type="STRING" id="869212.Turpa_1864"/>
<proteinExistence type="predicted"/>
<feature type="chain" id="PRO_5003686736" evidence="3">
    <location>
        <begin position="22"/>
        <end position="620"/>
    </location>
</feature>
<accession>I4B5F4</accession>
<feature type="domain" description="PPM-type phosphatase" evidence="4">
    <location>
        <begin position="415"/>
        <end position="615"/>
    </location>
</feature>
<dbReference type="EMBL" id="CP002959">
    <property type="protein sequence ID" value="AFM12511.1"/>
    <property type="molecule type" value="Genomic_DNA"/>
</dbReference>
<dbReference type="OrthoDB" id="9763484at2"/>
<protein>
    <submittedName>
        <fullName evidence="5">Diverse 7TM receptor transmembrane region</fullName>
    </submittedName>
</protein>
<feature type="transmembrane region" description="Helical" evidence="2">
    <location>
        <begin position="294"/>
        <end position="316"/>
    </location>
</feature>
<keyword evidence="6" id="KW-1185">Reference proteome</keyword>
<dbReference type="InterPro" id="IPR036457">
    <property type="entry name" value="PPM-type-like_dom_sf"/>
</dbReference>
<keyword evidence="2" id="KW-0472">Membrane</keyword>
<dbReference type="GO" id="GO:0016791">
    <property type="term" value="F:phosphatase activity"/>
    <property type="evidence" value="ECO:0007669"/>
    <property type="project" value="TreeGrafter"/>
</dbReference>
<dbReference type="RefSeq" id="WP_014803020.1">
    <property type="nucleotide sequence ID" value="NC_018020.1"/>
</dbReference>
<dbReference type="PANTHER" id="PTHR43156:SF2">
    <property type="entry name" value="STAGE II SPORULATION PROTEIN E"/>
    <property type="match status" value="1"/>
</dbReference>
<sequence length="620" mass="68488">MKAKSLAIAIIALCGTASTGAVQVDDGFSQSALSRVEILVTDKALTLLQIQKLKFSQPAASQIGLRATESVWLRLPVESAAAVKVPLVARYEFPWTDRAEFFVVRENGEVISSSLGGDTVKGRRTERLPLVRFELQPQERLTVYLKVTTVARAAAQINLYRRESLSPRVFAELLAQGAFVGVVCMLLIFHLNMYIATRDAMLRSYLGYILTVSLFMPLRSGILPQFLFGEYAHLSDMVWVILVSATYFTGVSSARALLSLKTTDPRADRLLSVLQVLTLTPALVLFVGRREAFIAENIAALFVGPPLLVLGLMHVFQKRQHALYFVVGFSVPIIAAIADNLVEAGVLPAFALRNEMLPAAMLFEFLLFAQIIYRKLADSETARVRDHERLTRFRSELAFASAIQKSLLPPLAQTFGRIEVRAAYRSEKAVGNDYFDVLEAGKNSIGVLLTDAGAGRASSLAAALDVSAVRMAFRNSFSAGAEPDVVMQRMFAMLEPVTKSRPVAATYVTLNTDTGFVRGYLHMNPVPVVVRAGGAREAIFSDNEDIPLTQKFDLQLRPGDTLVLATTGIARRINLVRDRLHPRERVDKMQQRPRLSAARTKRRARDDMTLITLHYAEAQS</sequence>
<feature type="transmembrane region" description="Helical" evidence="2">
    <location>
        <begin position="270"/>
        <end position="288"/>
    </location>
</feature>
<dbReference type="Gene3D" id="3.60.40.10">
    <property type="entry name" value="PPM-type phosphatase domain"/>
    <property type="match status" value="1"/>
</dbReference>
<dbReference type="InterPro" id="IPR052016">
    <property type="entry name" value="Bact_Sigma-Reg"/>
</dbReference>
<keyword evidence="2 5" id="KW-0812">Transmembrane</keyword>
<name>I4B5F4_TURPD</name>
<dbReference type="Pfam" id="PF07695">
    <property type="entry name" value="7TMR-DISM_7TM"/>
    <property type="match status" value="1"/>
</dbReference>
<dbReference type="AlphaFoldDB" id="I4B5F4"/>
<dbReference type="SMART" id="SM00331">
    <property type="entry name" value="PP2C_SIG"/>
    <property type="match status" value="1"/>
</dbReference>
<feature type="transmembrane region" description="Helical" evidence="2">
    <location>
        <begin position="323"/>
        <end position="350"/>
    </location>
</feature>
<dbReference type="InterPro" id="IPR011622">
    <property type="entry name" value="7TMR_DISM_rcpt_extracell_dom2"/>
</dbReference>
<feature type="signal peptide" evidence="3">
    <location>
        <begin position="1"/>
        <end position="21"/>
    </location>
</feature>
<dbReference type="InterPro" id="IPR011623">
    <property type="entry name" value="7TMR_DISM_rcpt_extracell_dom1"/>
</dbReference>
<evidence type="ECO:0000313" key="5">
    <source>
        <dbReference type="EMBL" id="AFM12511.1"/>
    </source>
</evidence>
<feature type="transmembrane region" description="Helical" evidence="2">
    <location>
        <begin position="173"/>
        <end position="193"/>
    </location>
</feature>
<reference evidence="5 6" key="1">
    <citation type="submission" date="2012-06" db="EMBL/GenBank/DDBJ databases">
        <title>The complete chromosome of genome of Turneriella parva DSM 21527.</title>
        <authorList>
            <consortium name="US DOE Joint Genome Institute (JGI-PGF)"/>
            <person name="Lucas S."/>
            <person name="Han J."/>
            <person name="Lapidus A."/>
            <person name="Bruce D."/>
            <person name="Goodwin L."/>
            <person name="Pitluck S."/>
            <person name="Peters L."/>
            <person name="Kyrpides N."/>
            <person name="Mavromatis K."/>
            <person name="Ivanova N."/>
            <person name="Mikhailova N."/>
            <person name="Chertkov O."/>
            <person name="Detter J.C."/>
            <person name="Tapia R."/>
            <person name="Han C."/>
            <person name="Land M."/>
            <person name="Hauser L."/>
            <person name="Markowitz V."/>
            <person name="Cheng J.-F."/>
            <person name="Hugenholtz P."/>
            <person name="Woyke T."/>
            <person name="Wu D."/>
            <person name="Gronow S."/>
            <person name="Wellnitz S."/>
            <person name="Brambilla E."/>
            <person name="Klenk H.-P."/>
            <person name="Eisen J.A."/>
        </authorList>
    </citation>
    <scope>NUCLEOTIDE SEQUENCE [LARGE SCALE GENOMIC DNA]</scope>
    <source>
        <strain evidence="6">ATCC BAA-1111 / DSM 21527 / NCTC 11395 / H</strain>
    </source>
</reference>
<evidence type="ECO:0000256" key="3">
    <source>
        <dbReference type="SAM" id="SignalP"/>
    </source>
</evidence>
<dbReference type="PANTHER" id="PTHR43156">
    <property type="entry name" value="STAGE II SPORULATION PROTEIN E-RELATED"/>
    <property type="match status" value="1"/>
</dbReference>